<dbReference type="OrthoDB" id="9799128at2"/>
<organism evidence="1 2">
    <name type="scientific">Salinisphaera hydrothermalis (strain C41B8)</name>
    <dbReference type="NCBI Taxonomy" id="1304275"/>
    <lineage>
        <taxon>Bacteria</taxon>
        <taxon>Pseudomonadati</taxon>
        <taxon>Pseudomonadota</taxon>
        <taxon>Gammaproteobacteria</taxon>
        <taxon>Salinisphaerales</taxon>
        <taxon>Salinisphaeraceae</taxon>
        <taxon>Salinisphaera</taxon>
    </lineage>
</organism>
<proteinExistence type="predicted"/>
<evidence type="ECO:0008006" key="3">
    <source>
        <dbReference type="Google" id="ProtNLM"/>
    </source>
</evidence>
<dbReference type="eggNOG" id="COG1670">
    <property type="taxonomic scope" value="Bacteria"/>
</dbReference>
<evidence type="ECO:0000313" key="2">
    <source>
        <dbReference type="Proteomes" id="UP000028302"/>
    </source>
</evidence>
<protein>
    <recommendedName>
        <fullName evidence="3">Pressure-regulated protein</fullName>
    </recommendedName>
</protein>
<accession>A0A084IIP0</accession>
<sequence length="71" mass="8243">MRQPIAGFHQDEELHWVAELVCGHCQHVRHNPPWVERPWVTTEAGRASMRGFELNCVKCDQGAPKDLQRPR</sequence>
<comment type="caution">
    <text evidence="1">The sequence shown here is derived from an EMBL/GenBank/DDBJ whole genome shotgun (WGS) entry which is preliminary data.</text>
</comment>
<dbReference type="AlphaFoldDB" id="A0A084IIP0"/>
<keyword evidence="2" id="KW-1185">Reference proteome</keyword>
<dbReference type="Proteomes" id="UP000028302">
    <property type="component" value="Unassembled WGS sequence"/>
</dbReference>
<dbReference type="EMBL" id="APNK01000026">
    <property type="protein sequence ID" value="KEZ76574.1"/>
    <property type="molecule type" value="Genomic_DNA"/>
</dbReference>
<reference evidence="1 2" key="1">
    <citation type="submission" date="2013-03" db="EMBL/GenBank/DDBJ databases">
        <title>Salinisphaera hydrothermalis C41B8 Genome Sequencing.</title>
        <authorList>
            <person name="Li C."/>
            <person name="Lai Q."/>
            <person name="Shao Z."/>
        </authorList>
    </citation>
    <scope>NUCLEOTIDE SEQUENCE [LARGE SCALE GENOMIC DNA]</scope>
    <source>
        <strain evidence="1 2">C41B8</strain>
    </source>
</reference>
<dbReference type="RefSeq" id="WP_084189017.1">
    <property type="nucleotide sequence ID" value="NZ_APNK01000026.1"/>
</dbReference>
<name>A0A084IIP0_SALHC</name>
<dbReference type="Pfam" id="PF12088">
    <property type="entry name" value="DUF3565"/>
    <property type="match status" value="1"/>
</dbReference>
<gene>
    <name evidence="1" type="ORF">C41B8_14200</name>
</gene>
<evidence type="ECO:0000313" key="1">
    <source>
        <dbReference type="EMBL" id="KEZ76574.1"/>
    </source>
</evidence>
<dbReference type="InterPro" id="IPR021948">
    <property type="entry name" value="DUF3565"/>
</dbReference>
<dbReference type="STRING" id="1304275.C41B8_14200"/>